<gene>
    <name evidence="2" type="ORF">TKK_005841</name>
</gene>
<evidence type="ECO:0000313" key="2">
    <source>
        <dbReference type="EMBL" id="KAL3400683.1"/>
    </source>
</evidence>
<name>A0ABD2X710_9HYME</name>
<feature type="compositionally biased region" description="Basic and acidic residues" evidence="1">
    <location>
        <begin position="56"/>
        <end position="66"/>
    </location>
</feature>
<proteinExistence type="predicted"/>
<accession>A0ABD2X710</accession>
<sequence length="80" mass="8769">MCKLRMGQELCSAQELASECQQRPSAPAYIARRGRRATQRRSPPSLPAVRFGLGKGADHSGSEKWRRSANPGVTCSARLK</sequence>
<keyword evidence="3" id="KW-1185">Reference proteome</keyword>
<protein>
    <submittedName>
        <fullName evidence="2">Uncharacterized protein</fullName>
    </submittedName>
</protein>
<dbReference type="Proteomes" id="UP001627154">
    <property type="component" value="Unassembled WGS sequence"/>
</dbReference>
<evidence type="ECO:0000313" key="3">
    <source>
        <dbReference type="Proteomes" id="UP001627154"/>
    </source>
</evidence>
<dbReference type="AlphaFoldDB" id="A0ABD2X710"/>
<dbReference type="EMBL" id="JBJJXI010000050">
    <property type="protein sequence ID" value="KAL3400683.1"/>
    <property type="molecule type" value="Genomic_DNA"/>
</dbReference>
<organism evidence="2 3">
    <name type="scientific">Trichogramma kaykai</name>
    <dbReference type="NCBI Taxonomy" id="54128"/>
    <lineage>
        <taxon>Eukaryota</taxon>
        <taxon>Metazoa</taxon>
        <taxon>Ecdysozoa</taxon>
        <taxon>Arthropoda</taxon>
        <taxon>Hexapoda</taxon>
        <taxon>Insecta</taxon>
        <taxon>Pterygota</taxon>
        <taxon>Neoptera</taxon>
        <taxon>Endopterygota</taxon>
        <taxon>Hymenoptera</taxon>
        <taxon>Apocrita</taxon>
        <taxon>Proctotrupomorpha</taxon>
        <taxon>Chalcidoidea</taxon>
        <taxon>Trichogrammatidae</taxon>
        <taxon>Trichogramma</taxon>
    </lineage>
</organism>
<feature type="region of interest" description="Disordered" evidence="1">
    <location>
        <begin position="22"/>
        <end position="80"/>
    </location>
</feature>
<evidence type="ECO:0000256" key="1">
    <source>
        <dbReference type="SAM" id="MobiDB-lite"/>
    </source>
</evidence>
<comment type="caution">
    <text evidence="2">The sequence shown here is derived from an EMBL/GenBank/DDBJ whole genome shotgun (WGS) entry which is preliminary data.</text>
</comment>
<reference evidence="2 3" key="1">
    <citation type="journal article" date="2024" name="bioRxiv">
        <title>A reference genome for Trichogramma kaykai: A tiny desert-dwelling parasitoid wasp with competing sex-ratio distorters.</title>
        <authorList>
            <person name="Culotta J."/>
            <person name="Lindsey A.R."/>
        </authorList>
    </citation>
    <scope>NUCLEOTIDE SEQUENCE [LARGE SCALE GENOMIC DNA]</scope>
    <source>
        <strain evidence="2 3">KSX58</strain>
    </source>
</reference>